<evidence type="ECO:0000313" key="5">
    <source>
        <dbReference type="Proteomes" id="UP000507245"/>
    </source>
</evidence>
<dbReference type="Proteomes" id="UP000507245">
    <property type="component" value="Unassembled WGS sequence"/>
</dbReference>
<dbReference type="EMBL" id="CAEKKB010000006">
    <property type="protein sequence ID" value="CAB4314084.1"/>
    <property type="molecule type" value="Genomic_DNA"/>
</dbReference>
<evidence type="ECO:0000313" key="4">
    <source>
        <dbReference type="Proteomes" id="UP000507222"/>
    </source>
</evidence>
<gene>
    <name evidence="2" type="ORF">CURHAP_LOCUS38749</name>
    <name evidence="3" type="ORF">ORAREDHAP_LOCUS38148</name>
</gene>
<evidence type="ECO:0000313" key="2">
    <source>
        <dbReference type="EMBL" id="CAB4283675.1"/>
    </source>
</evidence>
<evidence type="ECO:0000313" key="3">
    <source>
        <dbReference type="EMBL" id="CAB4314084.1"/>
    </source>
</evidence>
<reference evidence="5" key="1">
    <citation type="journal article" date="2020" name="Genome Biol.">
        <title>Gamete binning: chromosome-level and haplotype-resolved genome assembly enabled by high-throughput single-cell sequencing of gamete genomes.</title>
        <authorList>
            <person name="Campoy J.A."/>
            <person name="Sun H."/>
            <person name="Goel M."/>
            <person name="Jiao W.-B."/>
            <person name="Folz-Donahue K."/>
            <person name="Wang N."/>
            <person name="Rubio M."/>
            <person name="Liu C."/>
            <person name="Kukat C."/>
            <person name="Ruiz D."/>
            <person name="Huettel B."/>
            <person name="Schneeberger K."/>
        </authorList>
    </citation>
    <scope>NUCLEOTIDE SEQUENCE [LARGE SCALE GENOMIC DNA]</scope>
    <source>
        <strain evidence="5">cv. Rojo Pasion</strain>
    </source>
</reference>
<organism evidence="2 4">
    <name type="scientific">Prunus armeniaca</name>
    <name type="common">Apricot</name>
    <name type="synonym">Armeniaca vulgaris</name>
    <dbReference type="NCBI Taxonomy" id="36596"/>
    <lineage>
        <taxon>Eukaryota</taxon>
        <taxon>Viridiplantae</taxon>
        <taxon>Streptophyta</taxon>
        <taxon>Embryophyta</taxon>
        <taxon>Tracheophyta</taxon>
        <taxon>Spermatophyta</taxon>
        <taxon>Magnoliopsida</taxon>
        <taxon>eudicotyledons</taxon>
        <taxon>Gunneridae</taxon>
        <taxon>Pentapetalae</taxon>
        <taxon>rosids</taxon>
        <taxon>fabids</taxon>
        <taxon>Rosales</taxon>
        <taxon>Rosaceae</taxon>
        <taxon>Amygdaloideae</taxon>
        <taxon>Amygdaleae</taxon>
        <taxon>Prunus</taxon>
    </lineage>
</organism>
<accession>A0A6J5V8J2</accession>
<keyword evidence="5" id="KW-1185">Reference proteome</keyword>
<feature type="compositionally biased region" description="Low complexity" evidence="1">
    <location>
        <begin position="76"/>
        <end position="92"/>
    </location>
</feature>
<name>A0A6J5V8J2_PRUAR</name>
<dbReference type="AlphaFoldDB" id="A0A6J5V8J2"/>
<dbReference type="OrthoDB" id="1174908at2759"/>
<feature type="region of interest" description="Disordered" evidence="1">
    <location>
        <begin position="64"/>
        <end position="104"/>
    </location>
</feature>
<dbReference type="EMBL" id="CAEKDK010000006">
    <property type="protein sequence ID" value="CAB4283675.1"/>
    <property type="molecule type" value="Genomic_DNA"/>
</dbReference>
<proteinExistence type="predicted"/>
<evidence type="ECO:0000256" key="1">
    <source>
        <dbReference type="SAM" id="MobiDB-lite"/>
    </source>
</evidence>
<protein>
    <submittedName>
        <fullName evidence="2">Uncharacterized protein</fullName>
    </submittedName>
</protein>
<reference evidence="2 4" key="2">
    <citation type="submission" date="2020-05" db="EMBL/GenBank/DDBJ databases">
        <authorList>
            <person name="Campoy J."/>
            <person name="Schneeberger K."/>
            <person name="Spophaly S."/>
        </authorList>
    </citation>
    <scope>NUCLEOTIDE SEQUENCE [LARGE SCALE GENOMIC DNA]</scope>
    <source>
        <strain evidence="2">PruArmRojPasFocal</strain>
    </source>
</reference>
<sequence>MAKEFGIGSGKRIRGLGSNIRVETSSRSTSRYGKNYVTEDERYNKLSKTMEKLCDIVKQMQAGINDRSRKKCKCNSKCNGKGPRVRPDSSYSDSDDSTTDHGDN</sequence>
<dbReference type="Proteomes" id="UP000507222">
    <property type="component" value="Unassembled WGS sequence"/>
</dbReference>